<dbReference type="CDD" id="cd00090">
    <property type="entry name" value="HTH_ARSR"/>
    <property type="match status" value="1"/>
</dbReference>
<dbReference type="Pfam" id="PF12802">
    <property type="entry name" value="MarR_2"/>
    <property type="match status" value="1"/>
</dbReference>
<keyword evidence="7" id="KW-1185">Reference proteome</keyword>
<proteinExistence type="predicted"/>
<reference evidence="6 7" key="1">
    <citation type="submission" date="2021-01" db="EMBL/GenBank/DDBJ databases">
        <title>Streptomyces acididurans sp. nov., isolated from a peat swamp forest soil.</title>
        <authorList>
            <person name="Chantavorakit T."/>
            <person name="Duangmal K."/>
        </authorList>
    </citation>
    <scope>NUCLEOTIDE SEQUENCE [LARGE SCALE GENOMIC DNA]</scope>
    <source>
        <strain evidence="6 7">KK5PA1</strain>
    </source>
</reference>
<evidence type="ECO:0000313" key="6">
    <source>
        <dbReference type="EMBL" id="MBM9508186.1"/>
    </source>
</evidence>
<keyword evidence="1" id="KW-0805">Transcription regulation</keyword>
<dbReference type="PANTHER" id="PTHR42756">
    <property type="entry name" value="TRANSCRIPTIONAL REGULATOR, MARR"/>
    <property type="match status" value="1"/>
</dbReference>
<dbReference type="RefSeq" id="WP_205360049.1">
    <property type="nucleotide sequence ID" value="NZ_JADKYB010000016.1"/>
</dbReference>
<dbReference type="PROSITE" id="PS50995">
    <property type="entry name" value="HTH_MARR_2"/>
    <property type="match status" value="1"/>
</dbReference>
<dbReference type="Gene3D" id="1.10.10.10">
    <property type="entry name" value="Winged helix-like DNA-binding domain superfamily/Winged helix DNA-binding domain"/>
    <property type="match status" value="1"/>
</dbReference>
<comment type="caution">
    <text evidence="6">The sequence shown here is derived from an EMBL/GenBank/DDBJ whole genome shotgun (WGS) entry which is preliminary data.</text>
</comment>
<evidence type="ECO:0000256" key="2">
    <source>
        <dbReference type="ARBA" id="ARBA00023125"/>
    </source>
</evidence>
<protein>
    <submittedName>
        <fullName evidence="6">MarR family transcriptional regulator</fullName>
    </submittedName>
</protein>
<evidence type="ECO:0000256" key="1">
    <source>
        <dbReference type="ARBA" id="ARBA00023015"/>
    </source>
</evidence>
<dbReference type="SUPFAM" id="SSF46785">
    <property type="entry name" value="Winged helix' DNA-binding domain"/>
    <property type="match status" value="1"/>
</dbReference>
<name>A0ABS2TYX4_9ACTN</name>
<dbReference type="InterPro" id="IPR036388">
    <property type="entry name" value="WH-like_DNA-bd_sf"/>
</dbReference>
<evidence type="ECO:0000259" key="5">
    <source>
        <dbReference type="PROSITE" id="PS50995"/>
    </source>
</evidence>
<dbReference type="PRINTS" id="PR00598">
    <property type="entry name" value="HTHMARR"/>
</dbReference>
<evidence type="ECO:0000256" key="4">
    <source>
        <dbReference type="SAM" id="MobiDB-lite"/>
    </source>
</evidence>
<keyword evidence="2" id="KW-0238">DNA-binding</keyword>
<evidence type="ECO:0000313" key="7">
    <source>
        <dbReference type="Proteomes" id="UP000749040"/>
    </source>
</evidence>
<dbReference type="EMBL" id="JADKYB010000016">
    <property type="protein sequence ID" value="MBM9508186.1"/>
    <property type="molecule type" value="Genomic_DNA"/>
</dbReference>
<organism evidence="6 7">
    <name type="scientific">Actinacidiphila acididurans</name>
    <dbReference type="NCBI Taxonomy" id="2784346"/>
    <lineage>
        <taxon>Bacteria</taxon>
        <taxon>Bacillati</taxon>
        <taxon>Actinomycetota</taxon>
        <taxon>Actinomycetes</taxon>
        <taxon>Kitasatosporales</taxon>
        <taxon>Streptomycetaceae</taxon>
        <taxon>Actinacidiphila</taxon>
    </lineage>
</organism>
<sequence>MVRRQEQSPVGRPASREAGPTWLHQSIAPKLRLAAKESRTFFEAELGRSGATFATWTMLATLKLEGPMIQRALARYLNIEGPTLSRHLETMERRGLVVRTRDGADRRAATVALTPAGEEMYAEIEAVALKSQQRMLAGLSDEEVEQLGGLLDRILRNVTSG</sequence>
<dbReference type="InterPro" id="IPR011991">
    <property type="entry name" value="ArsR-like_HTH"/>
</dbReference>
<dbReference type="InterPro" id="IPR036390">
    <property type="entry name" value="WH_DNA-bd_sf"/>
</dbReference>
<dbReference type="Proteomes" id="UP000749040">
    <property type="component" value="Unassembled WGS sequence"/>
</dbReference>
<dbReference type="InterPro" id="IPR023187">
    <property type="entry name" value="Tscrpt_reg_MarR-type_CS"/>
</dbReference>
<keyword evidence="3" id="KW-0804">Transcription</keyword>
<dbReference type="InterPro" id="IPR000835">
    <property type="entry name" value="HTH_MarR-typ"/>
</dbReference>
<feature type="domain" description="HTH marR-type" evidence="5">
    <location>
        <begin position="24"/>
        <end position="156"/>
    </location>
</feature>
<dbReference type="SMART" id="SM00347">
    <property type="entry name" value="HTH_MARR"/>
    <property type="match status" value="1"/>
</dbReference>
<accession>A0ABS2TYX4</accession>
<feature type="region of interest" description="Disordered" evidence="4">
    <location>
        <begin position="1"/>
        <end position="21"/>
    </location>
</feature>
<gene>
    <name evidence="6" type="ORF">ITX44_27255</name>
</gene>
<dbReference type="PROSITE" id="PS01117">
    <property type="entry name" value="HTH_MARR_1"/>
    <property type="match status" value="1"/>
</dbReference>
<dbReference type="PANTHER" id="PTHR42756:SF1">
    <property type="entry name" value="TRANSCRIPTIONAL REPRESSOR OF EMRAB OPERON"/>
    <property type="match status" value="1"/>
</dbReference>
<evidence type="ECO:0000256" key="3">
    <source>
        <dbReference type="ARBA" id="ARBA00023163"/>
    </source>
</evidence>